<feature type="compositionally biased region" description="Basic and acidic residues" evidence="1">
    <location>
        <begin position="266"/>
        <end position="289"/>
    </location>
</feature>
<accession>F0JBB0</accession>
<dbReference type="EMBL" id="CADU01000338">
    <property type="protein sequence ID" value="CCA30139.1"/>
    <property type="molecule type" value="Genomic_DNA"/>
</dbReference>
<evidence type="ECO:0000313" key="2">
    <source>
        <dbReference type="EMBL" id="CCA30139.1"/>
    </source>
</evidence>
<feature type="region of interest" description="Disordered" evidence="1">
    <location>
        <begin position="1"/>
        <end position="47"/>
    </location>
</feature>
<reference evidence="2" key="1">
    <citation type="submission" date="2011-03" db="EMBL/GenBank/DDBJ databases">
        <title>Comparative genomics and transcriptomics of Neospora caninum and Toxoplasma gondii.</title>
        <authorList>
            <person name="Reid A.J."/>
            <person name="Sohal A."/>
            <person name="Harris D."/>
            <person name="Quail M."/>
            <person name="Sanders M."/>
            <person name="Berriman M."/>
            <person name="Wastling J.M."/>
            <person name="Pain A."/>
        </authorList>
    </citation>
    <scope>NUCLEOTIDE SEQUENCE</scope>
    <source>
        <strain evidence="2">Liverpool</strain>
    </source>
</reference>
<gene>
    <name evidence="3" type="ORF">BN1204_070200</name>
    <name evidence="2" type="ORF">NCLIV_070200</name>
</gene>
<name>F0JBB0_NEOCL</name>
<protein>
    <submittedName>
        <fullName evidence="2">Uncharacterized protein</fullName>
    </submittedName>
</protein>
<dbReference type="EMBL" id="LN714488">
    <property type="protein sequence ID" value="CEL71377.1"/>
    <property type="molecule type" value="Genomic_DNA"/>
</dbReference>
<feature type="compositionally biased region" description="Basic residues" evidence="1">
    <location>
        <begin position="423"/>
        <end position="438"/>
    </location>
</feature>
<proteinExistence type="predicted"/>
<sequence length="438" mass="48409">MDPQGILEDPTAPTKANDAQGDFPSVCCSPRAPGPSGRKGLHGEREKRGHISNTECFLISTEELCMHIHEMELRGLVEPAAWLVDFLPRDRAAFAGLASPSSHLQPRECDSLPPQVFGAFAAAEQLLRAPAEDPEVRECMQRSPLLAFLHFYSSTMAHAQREASSLTGCGLRSFAQNRRSTSLPFLLPKGNPSVLENLAFDLTSWLSASQKRRKIRQASSSSASAPSSCCSSSVSASFSSVPVSSVPSSRRLSHTENWATPVSLRSRSDEADCGEGKRREKAEAAETRATDAPTCAVDEKSEHGMHRISQAASEAVNLEKDKLARDIERGESYLWWLLAVPAFGGFLRLSPGAAGESAELCLLERLRRLGRFPPVRRPRDARIFRLRFPRDLRRGPPHPHPLSRRGRRRARERSVDRKDPGRQRSRSAATRRRVTHTA</sequence>
<organism>
    <name type="scientific">Neospora caninum (strain Liverpool)</name>
    <dbReference type="NCBI Taxonomy" id="572307"/>
    <lineage>
        <taxon>Eukaryota</taxon>
        <taxon>Sar</taxon>
        <taxon>Alveolata</taxon>
        <taxon>Apicomplexa</taxon>
        <taxon>Conoidasida</taxon>
        <taxon>Coccidia</taxon>
        <taxon>Eucoccidiorida</taxon>
        <taxon>Eimeriorina</taxon>
        <taxon>Sarcocystidae</taxon>
        <taxon>Neospora</taxon>
    </lineage>
</organism>
<evidence type="ECO:0000256" key="1">
    <source>
        <dbReference type="SAM" id="MobiDB-lite"/>
    </source>
</evidence>
<evidence type="ECO:0000313" key="3">
    <source>
        <dbReference type="EMBL" id="CEL71377.1"/>
    </source>
</evidence>
<feature type="compositionally biased region" description="Basic residues" evidence="1">
    <location>
        <begin position="395"/>
        <end position="411"/>
    </location>
</feature>
<reference evidence="2" key="2">
    <citation type="submission" date="2011-03" db="EMBL/GenBank/DDBJ databases">
        <authorList>
            <person name="Aslett M."/>
        </authorList>
    </citation>
    <scope>NUCLEOTIDE SEQUENCE</scope>
    <source>
        <strain evidence="2">Liverpool</strain>
    </source>
</reference>
<dbReference type="AlphaFoldDB" id="F0JBB0"/>
<dbReference type="VEuPathDB" id="ToxoDB:NCLIV_070200"/>
<feature type="region of interest" description="Disordered" evidence="1">
    <location>
        <begin position="391"/>
        <end position="438"/>
    </location>
</feature>
<feature type="region of interest" description="Disordered" evidence="1">
    <location>
        <begin position="263"/>
        <end position="293"/>
    </location>
</feature>
<reference evidence="3" key="3">
    <citation type="journal article" date="2015" name="PLoS ONE">
        <title>Comprehensive Evaluation of Toxoplasma gondii VEG and Neospora caninum LIV Genomes with Tachyzoite Stage Transcriptome and Proteome Defines Novel Transcript Features.</title>
        <authorList>
            <person name="Ramaprasad A."/>
            <person name="Mourier T."/>
            <person name="Naeem R."/>
            <person name="Malas T.B."/>
            <person name="Moussa E."/>
            <person name="Panigrahi A."/>
            <person name="Vermont S.J."/>
            <person name="Otto T.D."/>
            <person name="Wastling J."/>
            <person name="Pain A."/>
        </authorList>
    </citation>
    <scope>NUCLEOTIDE SEQUENCE</scope>
    <source>
        <strain evidence="3">Liverpool</strain>
    </source>
</reference>
<feature type="compositionally biased region" description="Basic and acidic residues" evidence="1">
    <location>
        <begin position="412"/>
        <end position="422"/>
    </location>
</feature>